<accession>A0A1A9ZW61</accession>
<evidence type="ECO:0000256" key="2">
    <source>
        <dbReference type="ARBA" id="ARBA00022801"/>
    </source>
</evidence>
<dbReference type="InterPro" id="IPR050127">
    <property type="entry name" value="Serine_Proteases_S1"/>
</dbReference>
<dbReference type="GO" id="GO:0006508">
    <property type="term" value="P:proteolysis"/>
    <property type="evidence" value="ECO:0007669"/>
    <property type="project" value="UniProtKB-KW"/>
</dbReference>
<dbReference type="InterPro" id="IPR018114">
    <property type="entry name" value="TRYPSIN_HIS"/>
</dbReference>
<evidence type="ECO:0000256" key="3">
    <source>
        <dbReference type="ARBA" id="ARBA00022825"/>
    </source>
</evidence>
<dbReference type="Pfam" id="PF00089">
    <property type="entry name" value="Trypsin"/>
    <property type="match status" value="1"/>
</dbReference>
<dbReference type="PROSITE" id="PS50240">
    <property type="entry name" value="TRYPSIN_DOM"/>
    <property type="match status" value="1"/>
</dbReference>
<comment type="function">
    <text evidence="5">Protein with lectin and protease activity involved in the establishment of trypanosome infections in tsetse flies. Binds D-glucosamine and agglutinates bloodstream-form trypanosomes and rabbit red blood cells. Capable of inducing transformation of bloodstream-form trypanosomes into procyclic (midgut) forms in vitro.</text>
</comment>
<dbReference type="PANTHER" id="PTHR24264:SF20">
    <property type="entry name" value="TRYPSIN-LIKE"/>
    <property type="match status" value="1"/>
</dbReference>
<dbReference type="STRING" id="7398.A0A1A9ZW61"/>
<evidence type="ECO:0000259" key="8">
    <source>
        <dbReference type="PROSITE" id="PS50240"/>
    </source>
</evidence>
<evidence type="ECO:0000313" key="9">
    <source>
        <dbReference type="EnsemblMetazoa" id="GPAI026918-PA"/>
    </source>
</evidence>
<feature type="domain" description="Peptidase S1" evidence="8">
    <location>
        <begin position="210"/>
        <end position="414"/>
    </location>
</feature>
<dbReference type="AlphaFoldDB" id="A0A1A9ZW61"/>
<keyword evidence="4" id="KW-1015">Disulfide bond</keyword>
<dbReference type="GO" id="GO:0004252">
    <property type="term" value="F:serine-type endopeptidase activity"/>
    <property type="evidence" value="ECO:0007669"/>
    <property type="project" value="InterPro"/>
</dbReference>
<evidence type="ECO:0000256" key="4">
    <source>
        <dbReference type="ARBA" id="ARBA00023157"/>
    </source>
</evidence>
<proteinExistence type="predicted"/>
<reference evidence="9" key="2">
    <citation type="submission" date="2020-05" db="UniProtKB">
        <authorList>
            <consortium name="EnsemblMetazoa"/>
        </authorList>
    </citation>
    <scope>IDENTIFICATION</scope>
    <source>
        <strain evidence="9">IAEA</strain>
    </source>
</reference>
<organism evidence="9 10">
    <name type="scientific">Glossina pallidipes</name>
    <name type="common">Tsetse fly</name>
    <dbReference type="NCBI Taxonomy" id="7398"/>
    <lineage>
        <taxon>Eukaryota</taxon>
        <taxon>Metazoa</taxon>
        <taxon>Ecdysozoa</taxon>
        <taxon>Arthropoda</taxon>
        <taxon>Hexapoda</taxon>
        <taxon>Insecta</taxon>
        <taxon>Pterygota</taxon>
        <taxon>Neoptera</taxon>
        <taxon>Endopterygota</taxon>
        <taxon>Diptera</taxon>
        <taxon>Brachycera</taxon>
        <taxon>Muscomorpha</taxon>
        <taxon>Hippoboscoidea</taxon>
        <taxon>Glossinidae</taxon>
        <taxon>Glossina</taxon>
    </lineage>
</organism>
<dbReference type="PANTHER" id="PTHR24264">
    <property type="entry name" value="TRYPSIN-RELATED"/>
    <property type="match status" value="1"/>
</dbReference>
<dbReference type="Proteomes" id="UP000092445">
    <property type="component" value="Unassembled WGS sequence"/>
</dbReference>
<keyword evidence="1" id="KW-0645">Protease</keyword>
<dbReference type="InterPro" id="IPR043504">
    <property type="entry name" value="Peptidase_S1_PA_chymotrypsin"/>
</dbReference>
<evidence type="ECO:0000256" key="1">
    <source>
        <dbReference type="ARBA" id="ARBA00022670"/>
    </source>
</evidence>
<evidence type="ECO:0000313" key="10">
    <source>
        <dbReference type="Proteomes" id="UP000092445"/>
    </source>
</evidence>
<dbReference type="PRINTS" id="PR00722">
    <property type="entry name" value="CHYMOTRYPSIN"/>
</dbReference>
<dbReference type="SUPFAM" id="SSF50494">
    <property type="entry name" value="Trypsin-like serine proteases"/>
    <property type="match status" value="1"/>
</dbReference>
<dbReference type="InterPro" id="IPR001254">
    <property type="entry name" value="Trypsin_dom"/>
</dbReference>
<dbReference type="Gene3D" id="2.40.10.10">
    <property type="entry name" value="Trypsin-like serine proteases"/>
    <property type="match status" value="1"/>
</dbReference>
<evidence type="ECO:0000256" key="6">
    <source>
        <dbReference type="ARBA" id="ARBA00067663"/>
    </source>
</evidence>
<dbReference type="SMART" id="SM00020">
    <property type="entry name" value="Tryp_SPc"/>
    <property type="match status" value="1"/>
</dbReference>
<evidence type="ECO:0000256" key="5">
    <source>
        <dbReference type="ARBA" id="ARBA00057221"/>
    </source>
</evidence>
<name>A0A1A9ZW61_GLOPL</name>
<protein>
    <recommendedName>
        <fullName evidence="6">Lectizyme</fullName>
    </recommendedName>
    <alternativeName>
        <fullName evidence="7">Proteolytic lectin</fullName>
    </alternativeName>
</protein>
<sequence>MRFLPTSDPNFYTEIKPSWSLHCREPNKKWKPAYSQPPHEIRSWYWTDSKTAVKGNKRKEEEEDLNEFLIKNWPKSRIRPAACLPIYYATGNRFIRLQKDDPAGFKCAPLPLSLIEARQVRDILCEEQQMKRKLLKLKKEGKKNEGKERTKDRYTFKLKTKKKTTFQMEDPREIRGAYKNEEEIISFDNEAATILLNTSDRSNEHNASPLKGGYSANNHELIRHVISILYDNNHVCGGNIIKPDFILTAAHCLTKQGMIVSPAKMKVVAGQPHRTQKSNTTQIRNARKLLPHRRWIGGWATYCDIGLIKLENEFNLNNDFVSLIALPQYAVAPKTNCTSLGWGRLYEDGPLADDIQIGDFYIVSCDGVRDTLEYTYSLYLNPGMICVKPHSTDVQVLPGDSGGPLICDGRTLYF</sequence>
<reference evidence="10" key="1">
    <citation type="submission" date="2014-03" db="EMBL/GenBank/DDBJ databases">
        <authorList>
            <person name="Aksoy S."/>
            <person name="Warren W."/>
            <person name="Wilson R.K."/>
        </authorList>
    </citation>
    <scope>NUCLEOTIDE SEQUENCE [LARGE SCALE GENOMIC DNA]</scope>
    <source>
        <strain evidence="10">IAEA</strain>
    </source>
</reference>
<dbReference type="CDD" id="cd00190">
    <property type="entry name" value="Tryp_SPc"/>
    <property type="match status" value="1"/>
</dbReference>
<evidence type="ECO:0000256" key="7">
    <source>
        <dbReference type="ARBA" id="ARBA00077177"/>
    </source>
</evidence>
<keyword evidence="3" id="KW-0720">Serine protease</keyword>
<keyword evidence="10" id="KW-1185">Reference proteome</keyword>
<dbReference type="InterPro" id="IPR009003">
    <property type="entry name" value="Peptidase_S1_PA"/>
</dbReference>
<dbReference type="PROSITE" id="PS00134">
    <property type="entry name" value="TRYPSIN_HIS"/>
    <property type="match status" value="1"/>
</dbReference>
<dbReference type="FunFam" id="2.40.10.10:FF:000068">
    <property type="entry name" value="transmembrane protease serine 2"/>
    <property type="match status" value="1"/>
</dbReference>
<keyword evidence="2" id="KW-0378">Hydrolase</keyword>
<dbReference type="InterPro" id="IPR001314">
    <property type="entry name" value="Peptidase_S1A"/>
</dbReference>
<dbReference type="GO" id="GO:0005615">
    <property type="term" value="C:extracellular space"/>
    <property type="evidence" value="ECO:0007669"/>
    <property type="project" value="TreeGrafter"/>
</dbReference>
<dbReference type="EnsemblMetazoa" id="GPAI026918-RA">
    <property type="protein sequence ID" value="GPAI026918-PA"/>
    <property type="gene ID" value="GPAI026918"/>
</dbReference>
<dbReference type="VEuPathDB" id="VectorBase:GPAI026918"/>